<dbReference type="RefSeq" id="WP_191754959.1">
    <property type="nucleotide sequence ID" value="NZ_JACSQM010000009.1"/>
</dbReference>
<evidence type="ECO:0000313" key="2">
    <source>
        <dbReference type="EMBL" id="MBD7965720.1"/>
    </source>
</evidence>
<protein>
    <submittedName>
        <fullName evidence="2">Two-component system regulatory protein YycI</fullName>
    </submittedName>
</protein>
<evidence type="ECO:0000313" key="3">
    <source>
        <dbReference type="Proteomes" id="UP000603641"/>
    </source>
</evidence>
<evidence type="ECO:0000259" key="1">
    <source>
        <dbReference type="Pfam" id="PF09648"/>
    </source>
</evidence>
<organism evidence="2 3">
    <name type="scientific">Fictibacillus norfolkensis</name>
    <dbReference type="NCBI Taxonomy" id="2762233"/>
    <lineage>
        <taxon>Bacteria</taxon>
        <taxon>Bacillati</taxon>
        <taxon>Bacillota</taxon>
        <taxon>Bacilli</taxon>
        <taxon>Bacillales</taxon>
        <taxon>Fictibacillaceae</taxon>
        <taxon>Fictibacillus</taxon>
    </lineage>
</organism>
<keyword evidence="3" id="KW-1185">Reference proteome</keyword>
<reference evidence="2 3" key="1">
    <citation type="submission" date="2020-08" db="EMBL/GenBank/DDBJ databases">
        <title>A Genomic Blueprint of the Chicken Gut Microbiome.</title>
        <authorList>
            <person name="Gilroy R."/>
            <person name="Ravi A."/>
            <person name="Getino M."/>
            <person name="Pursley I."/>
            <person name="Horton D.L."/>
            <person name="Alikhan N.-F."/>
            <person name="Baker D."/>
            <person name="Gharbi K."/>
            <person name="Hall N."/>
            <person name="Watson M."/>
            <person name="Adriaenssens E.M."/>
            <person name="Foster-Nyarko E."/>
            <person name="Jarju S."/>
            <person name="Secka A."/>
            <person name="Antonio M."/>
            <person name="Oren A."/>
            <person name="Chaudhuri R."/>
            <person name="La Ragione R.M."/>
            <person name="Hildebrand F."/>
            <person name="Pallen M.J."/>
        </authorList>
    </citation>
    <scope>NUCLEOTIDE SEQUENCE [LARGE SCALE GENOMIC DNA]</scope>
    <source>
        <strain evidence="2 3">Sa2CUA10</strain>
    </source>
</reference>
<dbReference type="Gene3D" id="2.40.128.690">
    <property type="entry name" value="YycH protein, domain 3-like"/>
    <property type="match status" value="1"/>
</dbReference>
<gene>
    <name evidence="2" type="ORF">H9648_16785</name>
</gene>
<dbReference type="Proteomes" id="UP000603641">
    <property type="component" value="Unassembled WGS sequence"/>
</dbReference>
<name>A0ABR8SQG2_9BACL</name>
<sequence>MNWQRTKSIFILTFLVLNLFLGYQLYQKNDINNISRLTDQPLEERLANNEISLSEKLPKYKEKQTLISAQRYKFSEEEKKFPEKNVSLDKEASTDITLQYNLSKPMDLPKKDTKDLISELNQFAEDNITRGKEYAFYEWDKKSNIVWFTQVYQEKKVFYNPTNFGIVSDGKDFDVPNGMIKFKLDDKGNLTSFMQTYLFITRQGAFQQIISPSKALEKLLETNLQKGDHIQKVELGHYSLVGEGEVQVYTPTWFIETKDGQYLVNATDSSIQVLTEKAE</sequence>
<dbReference type="EMBL" id="JACSQM010000009">
    <property type="protein sequence ID" value="MBD7965720.1"/>
    <property type="molecule type" value="Genomic_DNA"/>
</dbReference>
<comment type="caution">
    <text evidence="2">The sequence shown here is derived from an EMBL/GenBank/DDBJ whole genome shotgun (WGS) entry which is preliminary data.</text>
</comment>
<proteinExistence type="predicted"/>
<dbReference type="Pfam" id="PF09648">
    <property type="entry name" value="YycI"/>
    <property type="match status" value="1"/>
</dbReference>
<dbReference type="InterPro" id="IPR018604">
    <property type="entry name" value="YycI-like"/>
</dbReference>
<feature type="domain" description="Regulatory protein YycH-like" evidence="1">
    <location>
        <begin position="32"/>
        <end position="267"/>
    </location>
</feature>
<accession>A0ABR8SQG2</accession>